<name>T1BLZ7_9ZZZZ</name>
<dbReference type="SUPFAM" id="SSF53901">
    <property type="entry name" value="Thiolase-like"/>
    <property type="match status" value="2"/>
</dbReference>
<reference evidence="6" key="2">
    <citation type="journal article" date="2014" name="ISME J.">
        <title>Microbial stratification in low pH oxic and suboxic macroscopic growths along an acid mine drainage.</title>
        <authorList>
            <person name="Mendez-Garcia C."/>
            <person name="Mesa V."/>
            <person name="Sprenger R.R."/>
            <person name="Richter M."/>
            <person name="Diez M.S."/>
            <person name="Solano J."/>
            <person name="Bargiela R."/>
            <person name="Golyshina O.V."/>
            <person name="Manteca A."/>
            <person name="Ramos J.L."/>
            <person name="Gallego J.R."/>
            <person name="Llorente I."/>
            <person name="Martins Dos Santos V.A."/>
            <person name="Jensen O.N."/>
            <person name="Pelaez A.I."/>
            <person name="Sanchez J."/>
            <person name="Ferrer M."/>
        </authorList>
    </citation>
    <scope>NUCLEOTIDE SEQUENCE</scope>
</reference>
<evidence type="ECO:0000259" key="4">
    <source>
        <dbReference type="Pfam" id="PF00108"/>
    </source>
</evidence>
<dbReference type="InterPro" id="IPR020616">
    <property type="entry name" value="Thiolase_N"/>
</dbReference>
<accession>T1BLZ7</accession>
<evidence type="ECO:0000256" key="1">
    <source>
        <dbReference type="ARBA" id="ARBA00010982"/>
    </source>
</evidence>
<comment type="caution">
    <text evidence="6">The sequence shown here is derived from an EMBL/GenBank/DDBJ whole genome shotgun (WGS) entry which is preliminary data.</text>
</comment>
<keyword evidence="3" id="KW-0012">Acyltransferase</keyword>
<comment type="similarity">
    <text evidence="1">Belongs to the thiolase-like superfamily. Thiolase family.</text>
</comment>
<dbReference type="GO" id="GO:0016747">
    <property type="term" value="F:acyltransferase activity, transferring groups other than amino-acyl groups"/>
    <property type="evidence" value="ECO:0007669"/>
    <property type="project" value="InterPro"/>
</dbReference>
<evidence type="ECO:0000259" key="5">
    <source>
        <dbReference type="Pfam" id="PF02803"/>
    </source>
</evidence>
<dbReference type="InterPro" id="IPR020613">
    <property type="entry name" value="Thiolase_CS"/>
</dbReference>
<evidence type="ECO:0000256" key="2">
    <source>
        <dbReference type="ARBA" id="ARBA00022679"/>
    </source>
</evidence>
<dbReference type="PANTHER" id="PTHR18919:SF107">
    <property type="entry name" value="ACETYL-COA ACETYLTRANSFERASE, CYTOSOLIC"/>
    <property type="match status" value="1"/>
</dbReference>
<dbReference type="Pfam" id="PF02803">
    <property type="entry name" value="Thiolase_C"/>
    <property type="match status" value="1"/>
</dbReference>
<reference evidence="6" key="1">
    <citation type="submission" date="2013-08" db="EMBL/GenBank/DDBJ databases">
        <authorList>
            <person name="Mendez C."/>
            <person name="Richter M."/>
            <person name="Ferrer M."/>
            <person name="Sanchez J."/>
        </authorList>
    </citation>
    <scope>NUCLEOTIDE SEQUENCE</scope>
</reference>
<feature type="non-terminal residue" evidence="6">
    <location>
        <position position="1"/>
    </location>
</feature>
<dbReference type="Gene3D" id="3.40.47.10">
    <property type="match status" value="2"/>
</dbReference>
<dbReference type="PROSITE" id="PS00737">
    <property type="entry name" value="THIOLASE_2"/>
    <property type="match status" value="1"/>
</dbReference>
<dbReference type="AlphaFoldDB" id="T1BLZ7"/>
<keyword evidence="2 6" id="KW-0808">Transferase</keyword>
<organism evidence="6">
    <name type="scientific">mine drainage metagenome</name>
    <dbReference type="NCBI Taxonomy" id="410659"/>
    <lineage>
        <taxon>unclassified sequences</taxon>
        <taxon>metagenomes</taxon>
        <taxon>ecological metagenomes</taxon>
    </lineage>
</organism>
<feature type="domain" description="Thiolase N-terminal" evidence="4">
    <location>
        <begin position="1"/>
        <end position="78"/>
    </location>
</feature>
<protein>
    <submittedName>
        <fullName evidence="6">Acetyl-CoA acetyltransferase</fullName>
    </submittedName>
</protein>
<dbReference type="Pfam" id="PF00108">
    <property type="entry name" value="Thiolase_N"/>
    <property type="match status" value="1"/>
</dbReference>
<evidence type="ECO:0000256" key="3">
    <source>
        <dbReference type="ARBA" id="ARBA00023315"/>
    </source>
</evidence>
<proteinExistence type="inferred from homology"/>
<evidence type="ECO:0000313" key="6">
    <source>
        <dbReference type="EMBL" id="EQD70802.1"/>
    </source>
</evidence>
<feature type="domain" description="Thiolase C-terminal" evidence="5">
    <location>
        <begin position="85"/>
        <end position="206"/>
    </location>
</feature>
<dbReference type="InterPro" id="IPR016039">
    <property type="entry name" value="Thiolase-like"/>
</dbReference>
<dbReference type="InterPro" id="IPR002155">
    <property type="entry name" value="Thiolase"/>
</dbReference>
<dbReference type="PANTHER" id="PTHR18919">
    <property type="entry name" value="ACETYL-COA C-ACYLTRANSFERASE"/>
    <property type="match status" value="1"/>
</dbReference>
<dbReference type="EMBL" id="AUZY01003013">
    <property type="protein sequence ID" value="EQD70802.1"/>
    <property type="molecule type" value="Genomic_DNA"/>
</dbReference>
<dbReference type="InterPro" id="IPR020617">
    <property type="entry name" value="Thiolase_C"/>
</dbReference>
<dbReference type="CDD" id="cd00751">
    <property type="entry name" value="thiolase"/>
    <property type="match status" value="1"/>
</dbReference>
<sequence>DEFSYESNVRADRAWKSGVFVKESIPVGNLTQDEGIRVSDPSVLGKLKPAFGPNGVLTAGNSSQLSDGASALVLASEEAVDEMSLKPLARITGYNQSSLPPRDFVETPIPCTRQFLEKQGKKIDYYDLVEHNEAFSIASIIVRNNLGVAGDRFNINGGAVAIGHPLGNSGSRIIVTLLNALNESKMKTGLATICHGGGGAHTMSIEIV</sequence>
<gene>
    <name evidence="6" type="ORF">B1B_04803</name>
</gene>